<comment type="caution">
    <text evidence="3">The sequence shown here is derived from an EMBL/GenBank/DDBJ whole genome shotgun (WGS) entry which is preliminary data.</text>
</comment>
<dbReference type="EMBL" id="AVFL01000006">
    <property type="protein sequence ID" value="EWY40810.1"/>
    <property type="molecule type" value="Genomic_DNA"/>
</dbReference>
<feature type="domain" description="Solute-binding protein family 3/N-terminal" evidence="2">
    <location>
        <begin position="51"/>
        <end position="284"/>
    </location>
</feature>
<dbReference type="STRING" id="1385369.N825_33310"/>
<name>W9H3N7_9PROT</name>
<evidence type="ECO:0000313" key="4">
    <source>
        <dbReference type="Proteomes" id="UP000019486"/>
    </source>
</evidence>
<evidence type="ECO:0000259" key="2">
    <source>
        <dbReference type="SMART" id="SM00062"/>
    </source>
</evidence>
<dbReference type="SMART" id="SM00062">
    <property type="entry name" value="PBPb"/>
    <property type="match status" value="1"/>
</dbReference>
<sequence>MCDLLNRGLGATAFKGMADRRTFLRAAGAATLTLAVPPGLIGGTALAAGTEITATHGAGFCNLNLFLSHVLNTVKEEGVDLKLITTPTFADEITMIGAGQIDVGIMPYTTFLALYDSGVPVKIVGGGGVGGVGIVAQPGITKPEDFKGKTIGTFQLDTLEIMAYDWFKKQGVNYKDLTIRYFDTTPESAQAFMSGAVDILTTIEPYGTIILKDKPGATMLSNGSDIYGTPFYSDCILGIRAGLIDENPKAIKALIKGMMEAQLVAEQDPEGTLNKLLGSYYKTDMERGKLAMSKQPSVIDARSQTQFILDRGQSLMEMGYIKRKPDASVLDWSFLEAVIAENPETFSKLKYKS</sequence>
<gene>
    <name evidence="3" type="ORF">N825_33310</name>
</gene>
<dbReference type="AlphaFoldDB" id="W9H3N7"/>
<organism evidence="3 4">
    <name type="scientific">Skermanella stibiiresistens SB22</name>
    <dbReference type="NCBI Taxonomy" id="1385369"/>
    <lineage>
        <taxon>Bacteria</taxon>
        <taxon>Pseudomonadati</taxon>
        <taxon>Pseudomonadota</taxon>
        <taxon>Alphaproteobacteria</taxon>
        <taxon>Rhodospirillales</taxon>
        <taxon>Azospirillaceae</taxon>
        <taxon>Skermanella</taxon>
    </lineage>
</organism>
<evidence type="ECO:0000313" key="3">
    <source>
        <dbReference type="EMBL" id="EWY40810.1"/>
    </source>
</evidence>
<dbReference type="InterPro" id="IPR001638">
    <property type="entry name" value="Solute-binding_3/MltF_N"/>
</dbReference>
<dbReference type="PROSITE" id="PS51318">
    <property type="entry name" value="TAT"/>
    <property type="match status" value="1"/>
</dbReference>
<keyword evidence="4" id="KW-1185">Reference proteome</keyword>
<reference evidence="3 4" key="1">
    <citation type="submission" date="2013-08" db="EMBL/GenBank/DDBJ databases">
        <title>The genome sequence of Skermanella stibiiresistens.</title>
        <authorList>
            <person name="Zhu W."/>
            <person name="Wang G."/>
        </authorList>
    </citation>
    <scope>NUCLEOTIDE SEQUENCE [LARGE SCALE GENOMIC DNA]</scope>
    <source>
        <strain evidence="3 4">SB22</strain>
    </source>
</reference>
<dbReference type="Pfam" id="PF09084">
    <property type="entry name" value="NMT1"/>
    <property type="match status" value="1"/>
</dbReference>
<dbReference type="RefSeq" id="WP_037450689.1">
    <property type="nucleotide sequence ID" value="NZ_AVFL01000006.1"/>
</dbReference>
<dbReference type="SUPFAM" id="SSF53850">
    <property type="entry name" value="Periplasmic binding protein-like II"/>
    <property type="match status" value="1"/>
</dbReference>
<proteinExistence type="inferred from homology"/>
<dbReference type="PANTHER" id="PTHR30024:SF42">
    <property type="entry name" value="ALIPHATIC SULFONATES-BINDING PROTEIN-RELATED"/>
    <property type="match status" value="1"/>
</dbReference>
<accession>W9H3N7</accession>
<dbReference type="OrthoDB" id="506341at2"/>
<dbReference type="Proteomes" id="UP000019486">
    <property type="component" value="Unassembled WGS sequence"/>
</dbReference>
<protein>
    <submittedName>
        <fullName evidence="3">ABC transporter substrate-binding protein</fullName>
    </submittedName>
</protein>
<comment type="similarity">
    <text evidence="1">Belongs to the bacterial solute-binding protein SsuA/TauA family.</text>
</comment>
<dbReference type="InterPro" id="IPR015168">
    <property type="entry name" value="SsuA/THI5"/>
</dbReference>
<dbReference type="Gene3D" id="3.40.190.10">
    <property type="entry name" value="Periplasmic binding protein-like II"/>
    <property type="match status" value="2"/>
</dbReference>
<dbReference type="PANTHER" id="PTHR30024">
    <property type="entry name" value="ALIPHATIC SULFONATES-BINDING PROTEIN-RELATED"/>
    <property type="match status" value="1"/>
</dbReference>
<evidence type="ECO:0000256" key="1">
    <source>
        <dbReference type="ARBA" id="ARBA00010742"/>
    </source>
</evidence>
<dbReference type="InterPro" id="IPR006311">
    <property type="entry name" value="TAT_signal"/>
</dbReference>